<feature type="active site" evidence="6 7">
    <location>
        <position position="165"/>
    </location>
</feature>
<dbReference type="Pfam" id="PF00072">
    <property type="entry name" value="Response_reg"/>
    <property type="match status" value="1"/>
</dbReference>
<keyword evidence="11" id="KW-0489">Methyltransferase</keyword>
<proteinExistence type="inferred from homology"/>
<evidence type="ECO:0000313" key="11">
    <source>
        <dbReference type="EMBL" id="MZP28921.1"/>
    </source>
</evidence>
<name>A0A845L7M0_9FIRM</name>
<dbReference type="PROSITE" id="PS50110">
    <property type="entry name" value="RESPONSE_REGULATORY"/>
    <property type="match status" value="1"/>
</dbReference>
<keyword evidence="6 8" id="KW-0597">Phosphoprotein</keyword>
<dbReference type="NCBIfam" id="NF001965">
    <property type="entry name" value="PRK00742.1"/>
    <property type="match status" value="1"/>
</dbReference>
<dbReference type="InterPro" id="IPR035909">
    <property type="entry name" value="CheB_C"/>
</dbReference>
<evidence type="ECO:0000256" key="7">
    <source>
        <dbReference type="PROSITE-ProRule" id="PRU00050"/>
    </source>
</evidence>
<feature type="active site" evidence="6 7">
    <location>
        <position position="285"/>
    </location>
</feature>
<dbReference type="PIRSF" id="PIRSF000876">
    <property type="entry name" value="RR_chemtxs_CheB"/>
    <property type="match status" value="1"/>
</dbReference>
<accession>A0A845L7M0</accession>
<comment type="function">
    <text evidence="6">Involved in chemotaxis. Part of a chemotaxis signal transduction system that modulates chemotaxis in response to various stimuli. Catalyzes the demethylation of specific methylglutamate residues introduced into the chemoreceptors (methyl-accepting chemotaxis proteins or MCP) by CheR. Also mediates the irreversible deamidation of specific glutamine residues to glutamic acid.</text>
</comment>
<feature type="domain" description="Response regulatory" evidence="9">
    <location>
        <begin position="5"/>
        <end position="121"/>
    </location>
</feature>
<evidence type="ECO:0000256" key="3">
    <source>
        <dbReference type="ARBA" id="ARBA00022801"/>
    </source>
</evidence>
<evidence type="ECO:0000259" key="10">
    <source>
        <dbReference type="PROSITE" id="PS50122"/>
    </source>
</evidence>
<dbReference type="EC" id="3.5.1.44" evidence="6"/>
<dbReference type="Gene3D" id="3.40.50.2300">
    <property type="match status" value="1"/>
</dbReference>
<evidence type="ECO:0000256" key="8">
    <source>
        <dbReference type="PROSITE-ProRule" id="PRU00169"/>
    </source>
</evidence>
<dbReference type="InterPro" id="IPR001789">
    <property type="entry name" value="Sig_transdc_resp-reg_receiver"/>
</dbReference>
<dbReference type="GO" id="GO:0032259">
    <property type="term" value="P:methylation"/>
    <property type="evidence" value="ECO:0007669"/>
    <property type="project" value="UniProtKB-KW"/>
</dbReference>
<dbReference type="InterPro" id="IPR000673">
    <property type="entry name" value="Sig_transdc_resp-reg_Me-estase"/>
</dbReference>
<comment type="similarity">
    <text evidence="6">Belongs to the CheB family.</text>
</comment>
<evidence type="ECO:0000256" key="6">
    <source>
        <dbReference type="HAMAP-Rule" id="MF_00099"/>
    </source>
</evidence>
<sequence>MKKIRVVLVDDSPVALFVLKKILSRAEHIEVAATATDGRQALALIPMVDPDVVCTDLHMPEMDGLELTRRLMEEFPKPIMVMSAVDGNAERTFQVLQAGALEFVDKPAGLAEKALNDKAKEIIDKISVLAGVKVFRRRNRQPQMQSPLGHGQPIAAPAVIGIGASTGGPTAFTEILREVIFDVPVPIVAVQHMAAGFMKAFVHHLNGFSRIEAKLAEDGEKMRPGRLYFAPEDFHLEVERGGCLRLTRSAPMEGHRPSVGVLLASLARQYGADSWGILLTGMGKDGATALKAIRDAGGLTIAQDEASCAVYGMPGEAEKIGAACRFMTPRRIGQLLAGLGTNKR</sequence>
<protein>
    <recommendedName>
        <fullName evidence="6">Protein-glutamate methylesterase/protein-glutamine glutaminase</fullName>
        <ecNumber evidence="6">3.1.1.61</ecNumber>
        <ecNumber evidence="6">3.5.1.44</ecNumber>
    </recommendedName>
</protein>
<dbReference type="HAMAP" id="MF_00099">
    <property type="entry name" value="CheB_chemtxs"/>
    <property type="match status" value="1"/>
</dbReference>
<keyword evidence="12" id="KW-1185">Reference proteome</keyword>
<evidence type="ECO:0000256" key="5">
    <source>
        <dbReference type="ARBA" id="ARBA00048267"/>
    </source>
</evidence>
<dbReference type="EC" id="3.1.1.61" evidence="6"/>
<evidence type="ECO:0000256" key="2">
    <source>
        <dbReference type="ARBA" id="ARBA00022500"/>
    </source>
</evidence>
<dbReference type="GO" id="GO:0050568">
    <property type="term" value="F:protein-glutamine glutaminase activity"/>
    <property type="evidence" value="ECO:0007669"/>
    <property type="project" value="UniProtKB-UniRule"/>
</dbReference>
<feature type="domain" description="CheB-type methylesterase" evidence="10">
    <location>
        <begin position="153"/>
        <end position="336"/>
    </location>
</feature>
<comment type="PTM">
    <text evidence="6">Phosphorylated by CheA. Phosphorylation of the N-terminal regulatory domain activates the methylesterase activity.</text>
</comment>
<keyword evidence="11" id="KW-0808">Transferase</keyword>
<dbReference type="RefSeq" id="WP_161255351.1">
    <property type="nucleotide sequence ID" value="NZ_WXEY01000003.1"/>
</dbReference>
<dbReference type="InterPro" id="IPR011006">
    <property type="entry name" value="CheY-like_superfamily"/>
</dbReference>
<feature type="active site" evidence="6 7">
    <location>
        <position position="192"/>
    </location>
</feature>
<keyword evidence="3 6" id="KW-0378">Hydrolase</keyword>
<gene>
    <name evidence="6 11" type="primary">cheB</name>
    <name evidence="11" type="ORF">GTO91_04255</name>
</gene>
<dbReference type="SMART" id="SM00448">
    <property type="entry name" value="REC"/>
    <property type="match status" value="1"/>
</dbReference>
<dbReference type="AlphaFoldDB" id="A0A845L7M0"/>
<evidence type="ECO:0000256" key="1">
    <source>
        <dbReference type="ARBA" id="ARBA00022490"/>
    </source>
</evidence>
<comment type="catalytic activity">
    <reaction evidence="6">
        <text>L-glutaminyl-[protein] + H2O = L-glutamyl-[protein] + NH4(+)</text>
        <dbReference type="Rhea" id="RHEA:16441"/>
        <dbReference type="Rhea" id="RHEA-COMP:10207"/>
        <dbReference type="Rhea" id="RHEA-COMP:10208"/>
        <dbReference type="ChEBI" id="CHEBI:15377"/>
        <dbReference type="ChEBI" id="CHEBI:28938"/>
        <dbReference type="ChEBI" id="CHEBI:29973"/>
        <dbReference type="ChEBI" id="CHEBI:30011"/>
        <dbReference type="EC" id="3.5.1.44"/>
    </reaction>
</comment>
<organism evidence="11 12">
    <name type="scientific">Heliomicrobium undosum</name>
    <dbReference type="NCBI Taxonomy" id="121734"/>
    <lineage>
        <taxon>Bacteria</taxon>
        <taxon>Bacillati</taxon>
        <taxon>Bacillota</taxon>
        <taxon>Clostridia</taxon>
        <taxon>Eubacteriales</taxon>
        <taxon>Heliobacteriaceae</taxon>
        <taxon>Heliomicrobium</taxon>
    </lineage>
</organism>
<reference evidence="11 12" key="1">
    <citation type="submission" date="2020-01" db="EMBL/GenBank/DDBJ databases">
        <title>Whole-genome sequence of Heliobacterium undosum DSM 13378.</title>
        <authorList>
            <person name="Kyndt J.A."/>
            <person name="Meyer T.E."/>
        </authorList>
    </citation>
    <scope>NUCLEOTIDE SEQUENCE [LARGE SCALE GENOMIC DNA]</scope>
    <source>
        <strain evidence="11 12">DSM 13378</strain>
    </source>
</reference>
<dbReference type="Pfam" id="PF01339">
    <property type="entry name" value="CheB_methylest"/>
    <property type="match status" value="1"/>
</dbReference>
<dbReference type="PANTHER" id="PTHR42872">
    <property type="entry name" value="PROTEIN-GLUTAMATE METHYLESTERASE/PROTEIN-GLUTAMINE GLUTAMINASE"/>
    <property type="match status" value="1"/>
</dbReference>
<comment type="caution">
    <text evidence="11">The sequence shown here is derived from an EMBL/GenBank/DDBJ whole genome shotgun (WGS) entry which is preliminary data.</text>
</comment>
<dbReference type="InterPro" id="IPR008248">
    <property type="entry name" value="CheB-like"/>
</dbReference>
<dbReference type="GO" id="GO:0008984">
    <property type="term" value="F:protein-glutamate methylesterase activity"/>
    <property type="evidence" value="ECO:0007669"/>
    <property type="project" value="UniProtKB-UniRule"/>
</dbReference>
<comment type="subcellular location">
    <subcellularLocation>
        <location evidence="6">Cytoplasm</location>
    </subcellularLocation>
</comment>
<keyword evidence="1 6" id="KW-0963">Cytoplasm</keyword>
<evidence type="ECO:0000313" key="12">
    <source>
        <dbReference type="Proteomes" id="UP000463470"/>
    </source>
</evidence>
<keyword evidence="2 6" id="KW-0145">Chemotaxis</keyword>
<dbReference type="EMBL" id="WXEY01000003">
    <property type="protein sequence ID" value="MZP28921.1"/>
    <property type="molecule type" value="Genomic_DNA"/>
</dbReference>
<dbReference type="SUPFAM" id="SSF52172">
    <property type="entry name" value="CheY-like"/>
    <property type="match status" value="1"/>
</dbReference>
<comment type="catalytic activity">
    <reaction evidence="5 6">
        <text>[protein]-L-glutamate 5-O-methyl ester + H2O = L-glutamyl-[protein] + methanol + H(+)</text>
        <dbReference type="Rhea" id="RHEA:23236"/>
        <dbReference type="Rhea" id="RHEA-COMP:10208"/>
        <dbReference type="Rhea" id="RHEA-COMP:10311"/>
        <dbReference type="ChEBI" id="CHEBI:15377"/>
        <dbReference type="ChEBI" id="CHEBI:15378"/>
        <dbReference type="ChEBI" id="CHEBI:17790"/>
        <dbReference type="ChEBI" id="CHEBI:29973"/>
        <dbReference type="ChEBI" id="CHEBI:82795"/>
        <dbReference type="EC" id="3.1.1.61"/>
    </reaction>
</comment>
<dbReference type="PANTHER" id="PTHR42872:SF6">
    <property type="entry name" value="PROTEIN-GLUTAMATE METHYLESTERASE_PROTEIN-GLUTAMINE GLUTAMINASE"/>
    <property type="match status" value="1"/>
</dbReference>
<dbReference type="GO" id="GO:0005737">
    <property type="term" value="C:cytoplasm"/>
    <property type="evidence" value="ECO:0007669"/>
    <property type="project" value="UniProtKB-SubCell"/>
</dbReference>
<dbReference type="SUPFAM" id="SSF52738">
    <property type="entry name" value="Methylesterase CheB, C-terminal domain"/>
    <property type="match status" value="1"/>
</dbReference>
<dbReference type="Gene3D" id="3.40.50.180">
    <property type="entry name" value="Methylesterase CheB, C-terminal domain"/>
    <property type="match status" value="1"/>
</dbReference>
<dbReference type="CDD" id="cd16432">
    <property type="entry name" value="CheB_Rec"/>
    <property type="match status" value="1"/>
</dbReference>
<dbReference type="PROSITE" id="PS50122">
    <property type="entry name" value="CHEB"/>
    <property type="match status" value="1"/>
</dbReference>
<dbReference type="OrthoDB" id="9793421at2"/>
<dbReference type="Proteomes" id="UP000463470">
    <property type="component" value="Unassembled WGS sequence"/>
</dbReference>
<feature type="modified residue" description="4-aspartylphosphate" evidence="6 8">
    <location>
        <position position="56"/>
    </location>
</feature>
<dbReference type="GO" id="GO:0008168">
    <property type="term" value="F:methyltransferase activity"/>
    <property type="evidence" value="ECO:0007669"/>
    <property type="project" value="UniProtKB-KW"/>
</dbReference>
<evidence type="ECO:0000256" key="4">
    <source>
        <dbReference type="ARBA" id="ARBA00024867"/>
    </source>
</evidence>
<dbReference type="GO" id="GO:0000156">
    <property type="term" value="F:phosphorelay response regulator activity"/>
    <property type="evidence" value="ECO:0007669"/>
    <property type="project" value="InterPro"/>
</dbReference>
<comment type="domain">
    <text evidence="6">Contains a C-terminal catalytic domain, and an N-terminal region which modulates catalytic activity.</text>
</comment>
<comment type="function">
    <text evidence="4">May play the central regulatory role in sporulation. It may be an element of the effector pathway responsible for the activation of sporulation genes in response to nutritional stress. Spo0A may act in concert with spo0H (a sigma factor) to control the expression of some genes that are critical to the sporulation process.</text>
</comment>
<dbReference type="CDD" id="cd17541">
    <property type="entry name" value="REC_CheB-like"/>
    <property type="match status" value="1"/>
</dbReference>
<evidence type="ECO:0000259" key="9">
    <source>
        <dbReference type="PROSITE" id="PS50110"/>
    </source>
</evidence>
<dbReference type="GO" id="GO:0006935">
    <property type="term" value="P:chemotaxis"/>
    <property type="evidence" value="ECO:0007669"/>
    <property type="project" value="UniProtKB-UniRule"/>
</dbReference>